<protein>
    <recommendedName>
        <fullName evidence="5">Flagellar protein FliT</fullName>
    </recommendedName>
</protein>
<sequence length="98" mass="11228">MSSSVQRLEETGTALRSALATHDWSAISELDLRCRQVVDDAMLETVQDEESLRLRMQEMLDLYRELVAVCQAEQKRIAAELRQLNQSHQGAKVYQMFG</sequence>
<dbReference type="STRING" id="437900.GCA_001940335_02181"/>
<evidence type="ECO:0000256" key="3">
    <source>
        <dbReference type="ARBA" id="ARBA00022795"/>
    </source>
</evidence>
<keyword evidence="6" id="KW-0966">Cell projection</keyword>
<dbReference type="AlphaFoldDB" id="A0A1I7AXT2"/>
<dbReference type="GO" id="GO:0044781">
    <property type="term" value="P:bacterial-type flagellum organization"/>
    <property type="evidence" value="ECO:0007669"/>
    <property type="project" value="UniProtKB-KW"/>
</dbReference>
<evidence type="ECO:0000256" key="5">
    <source>
        <dbReference type="ARBA" id="ARBA00093797"/>
    </source>
</evidence>
<evidence type="ECO:0000256" key="1">
    <source>
        <dbReference type="ARBA" id="ARBA00004514"/>
    </source>
</evidence>
<evidence type="ECO:0000313" key="6">
    <source>
        <dbReference type="EMBL" id="VEV98338.1"/>
    </source>
</evidence>
<comment type="subcellular location">
    <subcellularLocation>
        <location evidence="1">Cytoplasm</location>
        <location evidence="1">Cytosol</location>
    </subcellularLocation>
</comment>
<dbReference type="Pfam" id="PF05400">
    <property type="entry name" value="FliT"/>
    <property type="match status" value="1"/>
</dbReference>
<keyword evidence="2" id="KW-0963">Cytoplasm</keyword>
<keyword evidence="6" id="KW-0282">Flagellum</keyword>
<dbReference type="InterPro" id="IPR008622">
    <property type="entry name" value="FliT"/>
</dbReference>
<dbReference type="RefSeq" id="WP_069901747.1">
    <property type="nucleotide sequence ID" value="NZ_FPBC01000004.1"/>
</dbReference>
<accession>A0A1I7AXT2</accession>
<keyword evidence="3" id="KW-1005">Bacterial flagellum biogenesis</keyword>
<name>A0A1I7AXT2_9PSED</name>
<reference evidence="6" key="1">
    <citation type="submission" date="2019-02" db="EMBL/GenBank/DDBJ databases">
        <authorList>
            <consortium name="Genoscope - CEA"/>
            <person name="William W."/>
        </authorList>
    </citation>
    <scope>NUCLEOTIDE SEQUENCE [LARGE SCALE GENOMIC DNA]</scope>
    <source>
        <strain evidence="6">YSy11</strain>
    </source>
</reference>
<keyword evidence="4" id="KW-0143">Chaperone</keyword>
<gene>
    <name evidence="6" type="ORF">PMYSY11_3294</name>
</gene>
<dbReference type="EMBL" id="LR215729">
    <property type="protein sequence ID" value="VEV98338.1"/>
    <property type="molecule type" value="Genomic_DNA"/>
</dbReference>
<organism evidence="6">
    <name type="scientific">Pseudomonas marincola</name>
    <dbReference type="NCBI Taxonomy" id="437900"/>
    <lineage>
        <taxon>Bacteria</taxon>
        <taxon>Pseudomonadati</taxon>
        <taxon>Pseudomonadota</taxon>
        <taxon>Gammaproteobacteria</taxon>
        <taxon>Pseudomonadales</taxon>
        <taxon>Pseudomonadaceae</taxon>
        <taxon>Pseudomonas</taxon>
    </lineage>
</organism>
<proteinExistence type="predicted"/>
<keyword evidence="6" id="KW-0969">Cilium</keyword>
<evidence type="ECO:0000256" key="2">
    <source>
        <dbReference type="ARBA" id="ARBA00022490"/>
    </source>
</evidence>
<evidence type="ECO:0000256" key="4">
    <source>
        <dbReference type="ARBA" id="ARBA00023186"/>
    </source>
</evidence>